<protein>
    <submittedName>
        <fullName evidence="1">Uncharacterized protein</fullName>
    </submittedName>
</protein>
<proteinExistence type="predicted"/>
<dbReference type="EMBL" id="CACVAT010000348">
    <property type="protein sequence ID" value="CAA6820371.1"/>
    <property type="molecule type" value="Genomic_DNA"/>
</dbReference>
<gene>
    <name evidence="1" type="ORF">HELGO_WM15635</name>
</gene>
<name>A0A6S6TAM1_9GAMM</name>
<organism evidence="1">
    <name type="scientific">uncultured Thiotrichaceae bacterium</name>
    <dbReference type="NCBI Taxonomy" id="298394"/>
    <lineage>
        <taxon>Bacteria</taxon>
        <taxon>Pseudomonadati</taxon>
        <taxon>Pseudomonadota</taxon>
        <taxon>Gammaproteobacteria</taxon>
        <taxon>Thiotrichales</taxon>
        <taxon>Thiotrichaceae</taxon>
        <taxon>environmental samples</taxon>
    </lineage>
</organism>
<reference evidence="1" key="1">
    <citation type="submission" date="2020-01" db="EMBL/GenBank/DDBJ databases">
        <authorList>
            <person name="Meier V. D."/>
            <person name="Meier V D."/>
        </authorList>
    </citation>
    <scope>NUCLEOTIDE SEQUENCE</scope>
    <source>
        <strain evidence="1">HLG_WM_MAG_09</strain>
    </source>
</reference>
<sequence length="238" mass="27368">MKILLPALLALSTSWGYCDYSEPYAPIDGTRLKQLSGFIPQNWEAIALAEGDLNNDKKTDYALIVQKIDPRNIRSSGGMIATDINTNPRHLLLIFTVKEDDQQKLIRKRIYRKFVPTLDKTLPNMAEPVSYIGINEGIFEIKFKSEPQDDSWSKQDITYRFGYHEQSEQFRLTTYENHTVNKATAMFKKQSIDLVSGTQDSAFGSMSSPRHRRDSEIFKASKHWTLCDIKKPLVFRPN</sequence>
<dbReference type="AlphaFoldDB" id="A0A6S6TAM1"/>
<evidence type="ECO:0000313" key="1">
    <source>
        <dbReference type="EMBL" id="CAA6820371.1"/>
    </source>
</evidence>
<accession>A0A6S6TAM1</accession>